<dbReference type="SUPFAM" id="SSF144010">
    <property type="entry name" value="CofE-like"/>
    <property type="match status" value="1"/>
</dbReference>
<dbReference type="InterPro" id="IPR002847">
    <property type="entry name" value="F420-0_gamma-glut_ligase-dom"/>
</dbReference>
<dbReference type="AlphaFoldDB" id="T1BBA0"/>
<organism evidence="2">
    <name type="scientific">mine drainage metagenome</name>
    <dbReference type="NCBI Taxonomy" id="410659"/>
    <lineage>
        <taxon>unclassified sequences</taxon>
        <taxon>metagenomes</taxon>
        <taxon>ecological metagenomes</taxon>
    </lineage>
</organism>
<sequence>MDLAQGGPLGVIISDTFGRPFREGAVNVAIGVAGLPALSDHRGLRDEQGYLLHASTIGTADEIAGIGELVMGKIDQVPLAVVRGFTWEGPEEGADVLQRPAERDIFRR</sequence>
<comment type="caution">
    <text evidence="2">The sequence shown here is derived from an EMBL/GenBank/DDBJ whole genome shotgun (WGS) entry which is preliminary data.</text>
</comment>
<name>T1BBA0_9ZZZZ</name>
<feature type="domain" description="Coenzyme F420:L-glutamate ligase-like" evidence="1">
    <location>
        <begin position="9"/>
        <end position="84"/>
    </location>
</feature>
<gene>
    <name evidence="2" type="ORF">B2A_07352</name>
</gene>
<accession>T1BBA0</accession>
<dbReference type="PANTHER" id="PTHR47917">
    <property type="match status" value="1"/>
</dbReference>
<dbReference type="Pfam" id="PF01996">
    <property type="entry name" value="F420_ligase"/>
    <property type="match status" value="1"/>
</dbReference>
<protein>
    <submittedName>
        <fullName evidence="2">F420-dependent oxidoreductase</fullName>
    </submittedName>
</protein>
<dbReference type="Gene3D" id="3.30.1330.100">
    <property type="entry name" value="CofE-like"/>
    <property type="match status" value="1"/>
</dbReference>
<dbReference type="EMBL" id="AUZZ01005260">
    <property type="protein sequence ID" value="EQD50294.1"/>
    <property type="molecule type" value="Genomic_DNA"/>
</dbReference>
<evidence type="ECO:0000259" key="1">
    <source>
        <dbReference type="Pfam" id="PF01996"/>
    </source>
</evidence>
<reference evidence="2" key="1">
    <citation type="submission" date="2013-08" db="EMBL/GenBank/DDBJ databases">
        <authorList>
            <person name="Mendez C."/>
            <person name="Richter M."/>
            <person name="Ferrer M."/>
            <person name="Sanchez J."/>
        </authorList>
    </citation>
    <scope>NUCLEOTIDE SEQUENCE</scope>
</reference>
<reference evidence="2" key="2">
    <citation type="journal article" date="2014" name="ISME J.">
        <title>Microbial stratification in low pH oxic and suboxic macroscopic growths along an acid mine drainage.</title>
        <authorList>
            <person name="Mendez-Garcia C."/>
            <person name="Mesa V."/>
            <person name="Sprenger R.R."/>
            <person name="Richter M."/>
            <person name="Diez M.S."/>
            <person name="Solano J."/>
            <person name="Bargiela R."/>
            <person name="Golyshina O.V."/>
            <person name="Manteca A."/>
            <person name="Ramos J.L."/>
            <person name="Gallego J.R."/>
            <person name="Llorente I."/>
            <person name="Martins Dos Santos V.A."/>
            <person name="Jensen O.N."/>
            <person name="Pelaez A.I."/>
            <person name="Sanchez J."/>
            <person name="Ferrer M."/>
        </authorList>
    </citation>
    <scope>NUCLEOTIDE SEQUENCE</scope>
</reference>
<dbReference type="PANTHER" id="PTHR47917:SF1">
    <property type="entry name" value="COENZYME F420:L-GLUTAMATE LIGASE"/>
    <property type="match status" value="1"/>
</dbReference>
<evidence type="ECO:0000313" key="2">
    <source>
        <dbReference type="EMBL" id="EQD50294.1"/>
    </source>
</evidence>
<proteinExistence type="predicted"/>
<dbReference type="GO" id="GO:0052618">
    <property type="term" value="F:coenzyme F420-0:L-glutamate ligase activity"/>
    <property type="evidence" value="ECO:0007669"/>
    <property type="project" value="TreeGrafter"/>
</dbReference>